<gene>
    <name evidence="1" type="ORF">T10_13574</name>
</gene>
<organism evidence="1 2">
    <name type="scientific">Trichinella papuae</name>
    <dbReference type="NCBI Taxonomy" id="268474"/>
    <lineage>
        <taxon>Eukaryota</taxon>
        <taxon>Metazoa</taxon>
        <taxon>Ecdysozoa</taxon>
        <taxon>Nematoda</taxon>
        <taxon>Enoplea</taxon>
        <taxon>Dorylaimia</taxon>
        <taxon>Trichinellida</taxon>
        <taxon>Trichinellidae</taxon>
        <taxon>Trichinella</taxon>
    </lineage>
</organism>
<keyword evidence="2" id="KW-1185">Reference proteome</keyword>
<sequence>MNLLLLLHSFIGYSEIGPSYNQGLAMAAALQGTT</sequence>
<dbReference type="EMBL" id="JYDO01001851">
    <property type="protein sequence ID" value="KRZ63833.1"/>
    <property type="molecule type" value="Genomic_DNA"/>
</dbReference>
<dbReference type="Proteomes" id="UP000054843">
    <property type="component" value="Unassembled WGS sequence"/>
</dbReference>
<protein>
    <submittedName>
        <fullName evidence="1">Uncharacterized protein</fullName>
    </submittedName>
</protein>
<evidence type="ECO:0000313" key="1">
    <source>
        <dbReference type="EMBL" id="KRZ63833.1"/>
    </source>
</evidence>
<reference evidence="1 2" key="1">
    <citation type="submission" date="2015-01" db="EMBL/GenBank/DDBJ databases">
        <title>Evolution of Trichinella species and genotypes.</title>
        <authorList>
            <person name="Korhonen P.K."/>
            <person name="Edoardo P."/>
            <person name="Giuseppe L.R."/>
            <person name="Gasser R.B."/>
        </authorList>
    </citation>
    <scope>NUCLEOTIDE SEQUENCE [LARGE SCALE GENOMIC DNA]</scope>
    <source>
        <strain evidence="1">ISS1980</strain>
    </source>
</reference>
<dbReference type="AlphaFoldDB" id="A0A0V1LWE8"/>
<evidence type="ECO:0000313" key="2">
    <source>
        <dbReference type="Proteomes" id="UP000054843"/>
    </source>
</evidence>
<accession>A0A0V1LWE8</accession>
<comment type="caution">
    <text evidence="1">The sequence shown here is derived from an EMBL/GenBank/DDBJ whole genome shotgun (WGS) entry which is preliminary data.</text>
</comment>
<feature type="non-terminal residue" evidence="1">
    <location>
        <position position="34"/>
    </location>
</feature>
<name>A0A0V1LWE8_9BILA</name>
<proteinExistence type="predicted"/>